<organism evidence="1 2">
    <name type="scientific">Opisthorchis felineus</name>
    <dbReference type="NCBI Taxonomy" id="147828"/>
    <lineage>
        <taxon>Eukaryota</taxon>
        <taxon>Metazoa</taxon>
        <taxon>Spiralia</taxon>
        <taxon>Lophotrochozoa</taxon>
        <taxon>Platyhelminthes</taxon>
        <taxon>Trematoda</taxon>
        <taxon>Digenea</taxon>
        <taxon>Opisthorchiida</taxon>
        <taxon>Opisthorchiata</taxon>
        <taxon>Opisthorchiidae</taxon>
        <taxon>Opisthorchis</taxon>
    </lineage>
</organism>
<protein>
    <submittedName>
        <fullName evidence="1">Uncharacterized protein</fullName>
    </submittedName>
</protein>
<dbReference type="AlphaFoldDB" id="A0A4S2LR60"/>
<dbReference type="EMBL" id="SJOL01006460">
    <property type="protein sequence ID" value="TGZ66262.1"/>
    <property type="molecule type" value="Genomic_DNA"/>
</dbReference>
<proteinExistence type="predicted"/>
<evidence type="ECO:0000313" key="1">
    <source>
        <dbReference type="EMBL" id="TGZ66262.1"/>
    </source>
</evidence>
<reference evidence="1 2" key="1">
    <citation type="journal article" date="2019" name="BMC Genomics">
        <title>New insights from Opisthorchis felineus genome: update on genomics of the epidemiologically important liver flukes.</title>
        <authorList>
            <person name="Ershov N.I."/>
            <person name="Mordvinov V.A."/>
            <person name="Prokhortchouk E.B."/>
            <person name="Pakharukova M.Y."/>
            <person name="Gunbin K.V."/>
            <person name="Ustyantsev K."/>
            <person name="Genaev M.A."/>
            <person name="Blinov A.G."/>
            <person name="Mazur A."/>
            <person name="Boulygina E."/>
            <person name="Tsygankova S."/>
            <person name="Khrameeva E."/>
            <person name="Chekanov N."/>
            <person name="Fan G."/>
            <person name="Xiao A."/>
            <person name="Zhang H."/>
            <person name="Xu X."/>
            <person name="Yang H."/>
            <person name="Solovyev V."/>
            <person name="Lee S.M."/>
            <person name="Liu X."/>
            <person name="Afonnikov D.A."/>
            <person name="Skryabin K.G."/>
        </authorList>
    </citation>
    <scope>NUCLEOTIDE SEQUENCE [LARGE SCALE GENOMIC DNA]</scope>
    <source>
        <strain evidence="1">AK-0245</strain>
        <tissue evidence="1">Whole organism</tissue>
    </source>
</reference>
<keyword evidence="2" id="KW-1185">Reference proteome</keyword>
<comment type="caution">
    <text evidence="1">The sequence shown here is derived from an EMBL/GenBank/DDBJ whole genome shotgun (WGS) entry which is preliminary data.</text>
</comment>
<evidence type="ECO:0000313" key="2">
    <source>
        <dbReference type="Proteomes" id="UP000308267"/>
    </source>
</evidence>
<name>A0A4S2LR60_OPIFE</name>
<accession>A0A4S2LR60</accession>
<dbReference type="Proteomes" id="UP000308267">
    <property type="component" value="Unassembled WGS sequence"/>
</dbReference>
<sequence length="173" mass="19230">MIPLSLPARIQSKRMEGHVKSYRLYWNPLQLLLLKCSIAHSVSFCLSHNPANVNSTLLTIRSVSASGHFLGIFAQLKTTLISARQYSFSLSPNQVQSIVIYLCAVTSFPPCSHVSAHYINSFFHIYVHRLFGTGGFSPLSAAGGMMMDSIYICMSPTHTYTLLTLPAQRFLTE</sequence>
<gene>
    <name evidence="1" type="ORF">CRM22_005412</name>
</gene>